<sequence>MCTDLDCECSSDSQSLDDALVQPVPTPSKSIITMEQSDPIAIISSTLYAVIVIGLLYWQRTLQMQQLDLEHVRWMEELRVRYG</sequence>
<keyword evidence="3" id="KW-1185">Reference proteome</keyword>
<evidence type="ECO:0000313" key="3">
    <source>
        <dbReference type="Proteomes" id="UP001337655"/>
    </source>
</evidence>
<feature type="transmembrane region" description="Helical" evidence="1">
    <location>
        <begin position="40"/>
        <end position="58"/>
    </location>
</feature>
<keyword evidence="1" id="KW-0472">Membrane</keyword>
<dbReference type="AlphaFoldDB" id="A0AAV9NX52"/>
<keyword evidence="1" id="KW-1133">Transmembrane helix</keyword>
<evidence type="ECO:0000313" key="2">
    <source>
        <dbReference type="EMBL" id="KAK5164290.1"/>
    </source>
</evidence>
<gene>
    <name evidence="2" type="ORF">LTR77_009985</name>
</gene>
<reference evidence="2 3" key="1">
    <citation type="submission" date="2023-08" db="EMBL/GenBank/DDBJ databases">
        <title>Black Yeasts Isolated from many extreme environments.</title>
        <authorList>
            <person name="Coleine C."/>
            <person name="Stajich J.E."/>
            <person name="Selbmann L."/>
        </authorList>
    </citation>
    <scope>NUCLEOTIDE SEQUENCE [LARGE SCALE GENOMIC DNA]</scope>
    <source>
        <strain evidence="2 3">CCFEE 5935</strain>
    </source>
</reference>
<dbReference type="Proteomes" id="UP001337655">
    <property type="component" value="Unassembled WGS sequence"/>
</dbReference>
<organism evidence="2 3">
    <name type="scientific">Saxophila tyrrhenica</name>
    <dbReference type="NCBI Taxonomy" id="1690608"/>
    <lineage>
        <taxon>Eukaryota</taxon>
        <taxon>Fungi</taxon>
        <taxon>Dikarya</taxon>
        <taxon>Ascomycota</taxon>
        <taxon>Pezizomycotina</taxon>
        <taxon>Dothideomycetes</taxon>
        <taxon>Dothideomycetidae</taxon>
        <taxon>Mycosphaerellales</taxon>
        <taxon>Extremaceae</taxon>
        <taxon>Saxophila</taxon>
    </lineage>
</organism>
<evidence type="ECO:0000256" key="1">
    <source>
        <dbReference type="SAM" id="Phobius"/>
    </source>
</evidence>
<keyword evidence="1" id="KW-0812">Transmembrane</keyword>
<accession>A0AAV9NX52</accession>
<dbReference type="EMBL" id="JAVRRT010000020">
    <property type="protein sequence ID" value="KAK5164290.1"/>
    <property type="molecule type" value="Genomic_DNA"/>
</dbReference>
<dbReference type="GeneID" id="89931315"/>
<dbReference type="RefSeq" id="XP_064654583.1">
    <property type="nucleotide sequence ID" value="XM_064807210.1"/>
</dbReference>
<protein>
    <submittedName>
        <fullName evidence="2">Uncharacterized protein</fullName>
    </submittedName>
</protein>
<name>A0AAV9NX52_9PEZI</name>
<comment type="caution">
    <text evidence="2">The sequence shown here is derived from an EMBL/GenBank/DDBJ whole genome shotgun (WGS) entry which is preliminary data.</text>
</comment>
<proteinExistence type="predicted"/>